<dbReference type="EMBL" id="CAJNIZ010041169">
    <property type="protein sequence ID" value="CAE7611761.1"/>
    <property type="molecule type" value="Genomic_DNA"/>
</dbReference>
<name>A0A812VCR9_SYMPI</name>
<dbReference type="PANTHER" id="PTHR46512">
    <property type="entry name" value="PEPTIDYLPROLYL ISOMERASE"/>
    <property type="match status" value="1"/>
</dbReference>
<accession>A0A812VCR9</accession>
<gene>
    <name evidence="2" type="ORF">SPIL2461_LOCUS16117</name>
</gene>
<dbReference type="SUPFAM" id="SSF48452">
    <property type="entry name" value="TPR-like"/>
    <property type="match status" value="1"/>
</dbReference>
<dbReference type="InterPro" id="IPR050754">
    <property type="entry name" value="FKBP4/5/8-like"/>
</dbReference>
<feature type="non-terminal residue" evidence="2">
    <location>
        <position position="1"/>
    </location>
</feature>
<evidence type="ECO:0000313" key="2">
    <source>
        <dbReference type="EMBL" id="CAE7611761.1"/>
    </source>
</evidence>
<reference evidence="2" key="1">
    <citation type="submission" date="2021-02" db="EMBL/GenBank/DDBJ databases">
        <authorList>
            <person name="Dougan E. K."/>
            <person name="Rhodes N."/>
            <person name="Thang M."/>
            <person name="Chan C."/>
        </authorList>
    </citation>
    <scope>NUCLEOTIDE SEQUENCE</scope>
</reference>
<feature type="region of interest" description="Disordered" evidence="1">
    <location>
        <begin position="63"/>
        <end position="104"/>
    </location>
</feature>
<evidence type="ECO:0000256" key="1">
    <source>
        <dbReference type="SAM" id="MobiDB-lite"/>
    </source>
</evidence>
<sequence length="192" mass="21960">MRVALLLNLALAHIRLKKFRQAVGFCDETLFDEPDNVKALYRKVDALGELCDWHEAEEAASKLQATGDEGAKLAAQKREEWKRRQRKADDKQKRMWSAALDKEKPVAEQSREAAEVKPSAKQKAEVEEAWCTPKIQMMSPFDLRTKKIDWDEDVDFADKIWKDSLGRREATFYQKQALPLSLLAGVALADLD</sequence>
<dbReference type="OrthoDB" id="433738at2759"/>
<proteinExistence type="predicted"/>
<feature type="compositionally biased region" description="Basic and acidic residues" evidence="1">
    <location>
        <begin position="76"/>
        <end position="93"/>
    </location>
</feature>
<dbReference type="InterPro" id="IPR011990">
    <property type="entry name" value="TPR-like_helical_dom_sf"/>
</dbReference>
<evidence type="ECO:0000313" key="3">
    <source>
        <dbReference type="Proteomes" id="UP000649617"/>
    </source>
</evidence>
<keyword evidence="3" id="KW-1185">Reference proteome</keyword>
<protein>
    <submittedName>
        <fullName evidence="2">Uncharacterized protein</fullName>
    </submittedName>
</protein>
<dbReference type="Gene3D" id="1.25.40.10">
    <property type="entry name" value="Tetratricopeptide repeat domain"/>
    <property type="match status" value="1"/>
</dbReference>
<dbReference type="AlphaFoldDB" id="A0A812VCR9"/>
<comment type="caution">
    <text evidence="2">The sequence shown here is derived from an EMBL/GenBank/DDBJ whole genome shotgun (WGS) entry which is preliminary data.</text>
</comment>
<organism evidence="2 3">
    <name type="scientific">Symbiodinium pilosum</name>
    <name type="common">Dinoflagellate</name>
    <dbReference type="NCBI Taxonomy" id="2952"/>
    <lineage>
        <taxon>Eukaryota</taxon>
        <taxon>Sar</taxon>
        <taxon>Alveolata</taxon>
        <taxon>Dinophyceae</taxon>
        <taxon>Suessiales</taxon>
        <taxon>Symbiodiniaceae</taxon>
        <taxon>Symbiodinium</taxon>
    </lineage>
</organism>
<dbReference type="Proteomes" id="UP000649617">
    <property type="component" value="Unassembled WGS sequence"/>
</dbReference>